<accession>E0TED2</accession>
<reference evidence="6 7" key="2">
    <citation type="journal article" date="2011" name="J. Bacteriol.">
        <title>Complete genome sequence of strain HTCC2503T of Parvularcula bermudensis, the type species of the order "Parvularculales" in the class Alphaproteobacteria.</title>
        <authorList>
            <person name="Oh H.M."/>
            <person name="Kang I."/>
            <person name="Vergin K.L."/>
            <person name="Kang D."/>
            <person name="Rhee K.H."/>
            <person name="Giovannoni S.J."/>
            <person name="Cho J.C."/>
        </authorList>
    </citation>
    <scope>NUCLEOTIDE SEQUENCE [LARGE SCALE GENOMIC DNA]</scope>
    <source>
        <strain evidence="7">ATCC BAA-594 / HTCC2503 / KCTC 12087</strain>
    </source>
</reference>
<keyword evidence="4" id="KW-0720">Serine protease</keyword>
<evidence type="ECO:0000313" key="7">
    <source>
        <dbReference type="Proteomes" id="UP000001302"/>
    </source>
</evidence>
<dbReference type="Gene3D" id="6.20.330.10">
    <property type="match status" value="1"/>
</dbReference>
<organism evidence="6 7">
    <name type="scientific">Parvularcula bermudensis (strain ATCC BAA-594 / HTCC2503 / KCTC 12087)</name>
    <dbReference type="NCBI Taxonomy" id="314260"/>
    <lineage>
        <taxon>Bacteria</taxon>
        <taxon>Pseudomonadati</taxon>
        <taxon>Pseudomonadota</taxon>
        <taxon>Alphaproteobacteria</taxon>
        <taxon>Parvularculales</taxon>
        <taxon>Parvularculaceae</taxon>
        <taxon>Parvularcula</taxon>
    </lineage>
</organism>
<sequence length="280" mass="30583">MLKRLWHRLPFTPEPPPMIHIVPMEGVIAAAGRSSRSLNLSAVEGALEKAFKTGEPRAVLLSINSPGGSPVQSRMILQKVRDLSVEHKVPVIAHIQDVGASGGYMLALAGDEIYADPFALVGSIGVIAGGFGLHEAIGRLGIERRVYTAGENKSQLDPFRPEDPRDVAHLKGILDKSHALFIDLVKTRRGDRLKGEDKIVFTGDFWIADEAQALGLIDGVEDRDALLKRRFGDRVQSRSFDVDKRSLLSRLLSGTMPGAWRPEAVAAALEDKALWGRFGR</sequence>
<dbReference type="eggNOG" id="COG0616">
    <property type="taxonomic scope" value="Bacteria"/>
</dbReference>
<reference evidence="7" key="1">
    <citation type="submission" date="2010-08" db="EMBL/GenBank/DDBJ databases">
        <title>Genome sequence of Parvularcula bermudensis HTCC2503.</title>
        <authorList>
            <person name="Kang D.-M."/>
            <person name="Oh H.-M."/>
            <person name="Cho J.-C."/>
        </authorList>
    </citation>
    <scope>NUCLEOTIDE SEQUENCE [LARGE SCALE GENOMIC DNA]</scope>
    <source>
        <strain evidence="7">ATCC BAA-594 / HTCC2503 / KCTC 12087</strain>
    </source>
</reference>
<dbReference type="EMBL" id="CP002156">
    <property type="protein sequence ID" value="ADM10018.1"/>
    <property type="molecule type" value="Genomic_DNA"/>
</dbReference>
<dbReference type="KEGG" id="pbr:PB2503_09829"/>
<dbReference type="PANTHER" id="PTHR42987:SF8">
    <property type="entry name" value="PROTEINASE"/>
    <property type="match status" value="1"/>
</dbReference>
<keyword evidence="3" id="KW-0378">Hydrolase</keyword>
<evidence type="ECO:0000256" key="1">
    <source>
        <dbReference type="ARBA" id="ARBA00008683"/>
    </source>
</evidence>
<keyword evidence="2" id="KW-0645">Protease</keyword>
<evidence type="ECO:0000256" key="4">
    <source>
        <dbReference type="ARBA" id="ARBA00022825"/>
    </source>
</evidence>
<dbReference type="HOGENOM" id="CLU_046540_1_0_5"/>
<dbReference type="InterPro" id="IPR029045">
    <property type="entry name" value="ClpP/crotonase-like_dom_sf"/>
</dbReference>
<dbReference type="RefSeq" id="WP_013300992.1">
    <property type="nucleotide sequence ID" value="NC_014414.1"/>
</dbReference>
<dbReference type="CDD" id="cd07023">
    <property type="entry name" value="S49_Sppa_N_C"/>
    <property type="match status" value="1"/>
</dbReference>
<dbReference type="GO" id="GO:0006508">
    <property type="term" value="P:proteolysis"/>
    <property type="evidence" value="ECO:0007669"/>
    <property type="project" value="UniProtKB-KW"/>
</dbReference>
<evidence type="ECO:0000256" key="3">
    <source>
        <dbReference type="ARBA" id="ARBA00022801"/>
    </source>
</evidence>
<name>E0TED2_PARBH</name>
<proteinExistence type="inferred from homology"/>
<dbReference type="GO" id="GO:0008236">
    <property type="term" value="F:serine-type peptidase activity"/>
    <property type="evidence" value="ECO:0007669"/>
    <property type="project" value="UniProtKB-KW"/>
</dbReference>
<dbReference type="InterPro" id="IPR047272">
    <property type="entry name" value="S49_SppA_C"/>
</dbReference>
<keyword evidence="7" id="KW-1185">Reference proteome</keyword>
<gene>
    <name evidence="6" type="ordered locus">PB2503_09829</name>
</gene>
<feature type="domain" description="Peptidase S49" evidence="5">
    <location>
        <begin position="86"/>
        <end position="229"/>
    </location>
</feature>
<evidence type="ECO:0000313" key="6">
    <source>
        <dbReference type="EMBL" id="ADM10018.1"/>
    </source>
</evidence>
<dbReference type="SUPFAM" id="SSF52096">
    <property type="entry name" value="ClpP/crotonase"/>
    <property type="match status" value="1"/>
</dbReference>
<evidence type="ECO:0000256" key="2">
    <source>
        <dbReference type="ARBA" id="ARBA00022670"/>
    </source>
</evidence>
<protein>
    <submittedName>
        <fullName evidence="6">Peptidase S49</fullName>
    </submittedName>
</protein>
<evidence type="ECO:0000259" key="5">
    <source>
        <dbReference type="Pfam" id="PF01343"/>
    </source>
</evidence>
<comment type="similarity">
    <text evidence="1">Belongs to the peptidase S49 family.</text>
</comment>
<dbReference type="InterPro" id="IPR002142">
    <property type="entry name" value="Peptidase_S49"/>
</dbReference>
<dbReference type="PANTHER" id="PTHR42987">
    <property type="entry name" value="PEPTIDASE S49"/>
    <property type="match status" value="1"/>
</dbReference>
<dbReference type="Pfam" id="PF01343">
    <property type="entry name" value="Peptidase_S49"/>
    <property type="match status" value="1"/>
</dbReference>
<dbReference type="OrthoDB" id="9764363at2"/>
<dbReference type="Gene3D" id="3.90.226.10">
    <property type="entry name" value="2-enoyl-CoA Hydratase, Chain A, domain 1"/>
    <property type="match status" value="1"/>
</dbReference>
<dbReference type="Proteomes" id="UP000001302">
    <property type="component" value="Chromosome"/>
</dbReference>
<dbReference type="AlphaFoldDB" id="E0TED2"/>
<dbReference type="STRING" id="314260.PB2503_09829"/>